<evidence type="ECO:0000313" key="2">
    <source>
        <dbReference type="EMBL" id="KKP88122.1"/>
    </source>
</evidence>
<dbReference type="Proteomes" id="UP000034316">
    <property type="component" value="Unassembled WGS sequence"/>
</dbReference>
<protein>
    <submittedName>
        <fullName evidence="2">Uncharacterized protein</fullName>
    </submittedName>
</protein>
<dbReference type="EMBL" id="LBRB01000021">
    <property type="protein sequence ID" value="KKP88122.1"/>
    <property type="molecule type" value="Genomic_DNA"/>
</dbReference>
<name>A0A0G0G8V7_9BACT</name>
<dbReference type="STRING" id="1618333.UR93_C0021G0009"/>
<feature type="transmembrane region" description="Helical" evidence="1">
    <location>
        <begin position="72"/>
        <end position="91"/>
    </location>
</feature>
<accession>A0A0G0G8V7</accession>
<comment type="caution">
    <text evidence="2">The sequence shown here is derived from an EMBL/GenBank/DDBJ whole genome shotgun (WGS) entry which is preliminary data.</text>
</comment>
<sequence length="175" mass="20477">MVICQIGNKYSEKIYIIRLVMKIEIDQSNKIEQTNRITSIGLSNDIELSISIKSTEKQKLEKYFRQTKQRKIFAVLSFCVLIYLILDKIKFEKYEIYIDREYPGYDQFVKKQVVAFFDRFSSRKIDIHKIHITCIGKSSNAHRVANFSAKGYYKTVKIVANKIITLLENKKSGST</sequence>
<keyword evidence="1" id="KW-0812">Transmembrane</keyword>
<reference evidence="2 3" key="1">
    <citation type="journal article" date="2015" name="Nature">
        <title>rRNA introns, odd ribosomes, and small enigmatic genomes across a large radiation of phyla.</title>
        <authorList>
            <person name="Brown C.T."/>
            <person name="Hug L.A."/>
            <person name="Thomas B.C."/>
            <person name="Sharon I."/>
            <person name="Castelle C.J."/>
            <person name="Singh A."/>
            <person name="Wilkins M.J."/>
            <person name="Williams K.H."/>
            <person name="Banfield J.F."/>
        </authorList>
    </citation>
    <scope>NUCLEOTIDE SEQUENCE [LARGE SCALE GENOMIC DNA]</scope>
</reference>
<evidence type="ECO:0000313" key="3">
    <source>
        <dbReference type="Proteomes" id="UP000034316"/>
    </source>
</evidence>
<keyword evidence="1" id="KW-0472">Membrane</keyword>
<gene>
    <name evidence="2" type="ORF">UR93_C0021G0009</name>
</gene>
<dbReference type="AlphaFoldDB" id="A0A0G0G8V7"/>
<proteinExistence type="predicted"/>
<organism evidence="2 3">
    <name type="scientific">Berkelbacteria bacterium GW2011_GWA2_35_9</name>
    <dbReference type="NCBI Taxonomy" id="1618333"/>
    <lineage>
        <taxon>Bacteria</taxon>
        <taxon>Candidatus Berkelbacteria</taxon>
    </lineage>
</organism>
<keyword evidence="1" id="KW-1133">Transmembrane helix</keyword>
<evidence type="ECO:0000256" key="1">
    <source>
        <dbReference type="SAM" id="Phobius"/>
    </source>
</evidence>